<dbReference type="EMBL" id="BAAANY010000020">
    <property type="protein sequence ID" value="GAA1697197.1"/>
    <property type="molecule type" value="Genomic_DNA"/>
</dbReference>
<dbReference type="InterPro" id="IPR036388">
    <property type="entry name" value="WH-like_DNA-bd_sf"/>
</dbReference>
<dbReference type="Gene3D" id="1.10.10.10">
    <property type="entry name" value="Winged helix-like DNA-binding domain superfamily/Winged helix DNA-binding domain"/>
    <property type="match status" value="1"/>
</dbReference>
<proteinExistence type="predicted"/>
<dbReference type="InterPro" id="IPR005471">
    <property type="entry name" value="Tscrpt_reg_IclR_N"/>
</dbReference>
<evidence type="ECO:0000256" key="3">
    <source>
        <dbReference type="ARBA" id="ARBA00023163"/>
    </source>
</evidence>
<dbReference type="Pfam" id="PF01614">
    <property type="entry name" value="IclR_C"/>
    <property type="match status" value="1"/>
</dbReference>
<feature type="domain" description="HTH iclR-type" evidence="4">
    <location>
        <begin position="10"/>
        <end position="71"/>
    </location>
</feature>
<evidence type="ECO:0000313" key="6">
    <source>
        <dbReference type="EMBL" id="GAA1697197.1"/>
    </source>
</evidence>
<dbReference type="InterPro" id="IPR050707">
    <property type="entry name" value="HTH_MetabolicPath_Reg"/>
</dbReference>
<dbReference type="RefSeq" id="WP_344313157.1">
    <property type="nucleotide sequence ID" value="NZ_BAAANY010000020.1"/>
</dbReference>
<dbReference type="InterPro" id="IPR029016">
    <property type="entry name" value="GAF-like_dom_sf"/>
</dbReference>
<dbReference type="SUPFAM" id="SSF46785">
    <property type="entry name" value="Winged helix' DNA-binding domain"/>
    <property type="match status" value="1"/>
</dbReference>
<dbReference type="InterPro" id="IPR014757">
    <property type="entry name" value="Tscrpt_reg_IclR_C"/>
</dbReference>
<keyword evidence="3" id="KW-0804">Transcription</keyword>
<dbReference type="Pfam" id="PF09339">
    <property type="entry name" value="HTH_IclR"/>
    <property type="match status" value="1"/>
</dbReference>
<keyword evidence="7" id="KW-1185">Reference proteome</keyword>
<organism evidence="6 7">
    <name type="scientific">Fodinicola feengrottensis</name>
    <dbReference type="NCBI Taxonomy" id="435914"/>
    <lineage>
        <taxon>Bacteria</taxon>
        <taxon>Bacillati</taxon>
        <taxon>Actinomycetota</taxon>
        <taxon>Actinomycetes</taxon>
        <taxon>Mycobacteriales</taxon>
        <taxon>Fodinicola</taxon>
    </lineage>
</organism>
<evidence type="ECO:0000256" key="1">
    <source>
        <dbReference type="ARBA" id="ARBA00023015"/>
    </source>
</evidence>
<dbReference type="PANTHER" id="PTHR30136">
    <property type="entry name" value="HELIX-TURN-HELIX TRANSCRIPTIONAL REGULATOR, ICLR FAMILY"/>
    <property type="match status" value="1"/>
</dbReference>
<keyword evidence="2" id="KW-0238">DNA-binding</keyword>
<feature type="domain" description="IclR-ED" evidence="5">
    <location>
        <begin position="72"/>
        <end position="251"/>
    </location>
</feature>
<sequence>MKRDTSAPARSVAERVLSILEVFNPERPTLRLSDISRHTGMPLTTTHRLVRELVSWGALERDQRGGYWIGLRLWEVGALAPRSLGLREAALPFMEDLYEATHENVQLAVRDGRDGVYVERITGWDAVTVRTKVGARWPLHATGVGLVLLAYAPHDVQEQVLAEPLVRFTDKTITSAQQLRRVLTEVRRTGVAVSDGQITLDALSVAAPIRDPQGEVAASISLVVRTNGTDPLSLAAAVRAAARGVSRVLRGSPARPEPTTIDDTA</sequence>
<dbReference type="Proteomes" id="UP001500618">
    <property type="component" value="Unassembled WGS sequence"/>
</dbReference>
<protein>
    <submittedName>
        <fullName evidence="6">IclR family transcriptional regulator</fullName>
    </submittedName>
</protein>
<dbReference type="SUPFAM" id="SSF55781">
    <property type="entry name" value="GAF domain-like"/>
    <property type="match status" value="1"/>
</dbReference>
<keyword evidence="1" id="KW-0805">Transcription regulation</keyword>
<dbReference type="PROSITE" id="PS51078">
    <property type="entry name" value="ICLR_ED"/>
    <property type="match status" value="1"/>
</dbReference>
<evidence type="ECO:0000259" key="4">
    <source>
        <dbReference type="PROSITE" id="PS51077"/>
    </source>
</evidence>
<dbReference type="SMART" id="SM00346">
    <property type="entry name" value="HTH_ICLR"/>
    <property type="match status" value="1"/>
</dbReference>
<evidence type="ECO:0000256" key="2">
    <source>
        <dbReference type="ARBA" id="ARBA00023125"/>
    </source>
</evidence>
<evidence type="ECO:0000259" key="5">
    <source>
        <dbReference type="PROSITE" id="PS51078"/>
    </source>
</evidence>
<comment type="caution">
    <text evidence="6">The sequence shown here is derived from an EMBL/GenBank/DDBJ whole genome shotgun (WGS) entry which is preliminary data.</text>
</comment>
<dbReference type="PROSITE" id="PS51077">
    <property type="entry name" value="HTH_ICLR"/>
    <property type="match status" value="1"/>
</dbReference>
<reference evidence="6 7" key="1">
    <citation type="journal article" date="2019" name="Int. J. Syst. Evol. Microbiol.">
        <title>The Global Catalogue of Microorganisms (GCM) 10K type strain sequencing project: providing services to taxonomists for standard genome sequencing and annotation.</title>
        <authorList>
            <consortium name="The Broad Institute Genomics Platform"/>
            <consortium name="The Broad Institute Genome Sequencing Center for Infectious Disease"/>
            <person name="Wu L."/>
            <person name="Ma J."/>
        </authorList>
    </citation>
    <scope>NUCLEOTIDE SEQUENCE [LARGE SCALE GENOMIC DNA]</scope>
    <source>
        <strain evidence="6 7">JCM 14718</strain>
    </source>
</reference>
<dbReference type="Gene3D" id="3.30.450.40">
    <property type="match status" value="1"/>
</dbReference>
<gene>
    <name evidence="6" type="ORF">GCM10009765_53240</name>
</gene>
<dbReference type="PANTHER" id="PTHR30136:SF24">
    <property type="entry name" value="HTH-TYPE TRANSCRIPTIONAL REPRESSOR ALLR"/>
    <property type="match status" value="1"/>
</dbReference>
<evidence type="ECO:0000313" key="7">
    <source>
        <dbReference type="Proteomes" id="UP001500618"/>
    </source>
</evidence>
<dbReference type="InterPro" id="IPR036390">
    <property type="entry name" value="WH_DNA-bd_sf"/>
</dbReference>
<name>A0ABN2I1T5_9ACTN</name>
<accession>A0ABN2I1T5</accession>